<comment type="caution">
    <text evidence="2">The sequence shown here is derived from an EMBL/GenBank/DDBJ whole genome shotgun (WGS) entry which is preliminary data.</text>
</comment>
<dbReference type="SUPFAM" id="SSF56112">
    <property type="entry name" value="Protein kinase-like (PK-like)"/>
    <property type="match status" value="1"/>
</dbReference>
<sequence>MSLGTPAFQSPEAQRGEALGPESDVYGVGLLLHWGLYGRLPDPQEAEEWPGRGSALGEIDHWRARLLGPAAERPSAAETGQALRPLFSQL</sequence>
<dbReference type="Gene3D" id="1.10.510.10">
    <property type="entry name" value="Transferase(Phosphotransferase) domain 1"/>
    <property type="match status" value="1"/>
</dbReference>
<dbReference type="Proteomes" id="UP001596297">
    <property type="component" value="Unassembled WGS sequence"/>
</dbReference>
<dbReference type="EMBL" id="JBHSWD010000001">
    <property type="protein sequence ID" value="MFC6590807.1"/>
    <property type="molecule type" value="Genomic_DNA"/>
</dbReference>
<keyword evidence="3" id="KW-1185">Reference proteome</keyword>
<dbReference type="InterPro" id="IPR011009">
    <property type="entry name" value="Kinase-like_dom_sf"/>
</dbReference>
<evidence type="ECO:0000313" key="2">
    <source>
        <dbReference type="EMBL" id="MFC6590807.1"/>
    </source>
</evidence>
<feature type="region of interest" description="Disordered" evidence="1">
    <location>
        <begin position="1"/>
        <end position="20"/>
    </location>
</feature>
<reference evidence="3" key="1">
    <citation type="journal article" date="2019" name="Int. J. Syst. Evol. Microbiol.">
        <title>The Global Catalogue of Microorganisms (GCM) 10K type strain sequencing project: providing services to taxonomists for standard genome sequencing and annotation.</title>
        <authorList>
            <consortium name="The Broad Institute Genomics Platform"/>
            <consortium name="The Broad Institute Genome Sequencing Center for Infectious Disease"/>
            <person name="Wu L."/>
            <person name="Ma J."/>
        </authorList>
    </citation>
    <scope>NUCLEOTIDE SEQUENCE [LARGE SCALE GENOMIC DNA]</scope>
    <source>
        <strain evidence="3">CGMCC 1.15772</strain>
    </source>
</reference>
<protein>
    <recommendedName>
        <fullName evidence="4">Protein kinase domain-containing protein</fullName>
    </recommendedName>
</protein>
<evidence type="ECO:0000256" key="1">
    <source>
        <dbReference type="SAM" id="MobiDB-lite"/>
    </source>
</evidence>
<feature type="region of interest" description="Disordered" evidence="1">
    <location>
        <begin position="70"/>
        <end position="90"/>
    </location>
</feature>
<organism evidence="2 3">
    <name type="scientific">Deinococcus lacus</name>
    <dbReference type="NCBI Taxonomy" id="392561"/>
    <lineage>
        <taxon>Bacteria</taxon>
        <taxon>Thermotogati</taxon>
        <taxon>Deinococcota</taxon>
        <taxon>Deinococci</taxon>
        <taxon>Deinococcales</taxon>
        <taxon>Deinococcaceae</taxon>
        <taxon>Deinococcus</taxon>
    </lineage>
</organism>
<proteinExistence type="predicted"/>
<gene>
    <name evidence="2" type="ORF">ACFP81_01335</name>
</gene>
<evidence type="ECO:0000313" key="3">
    <source>
        <dbReference type="Proteomes" id="UP001596297"/>
    </source>
</evidence>
<evidence type="ECO:0008006" key="4">
    <source>
        <dbReference type="Google" id="ProtNLM"/>
    </source>
</evidence>
<name>A0ABW1YC70_9DEIO</name>
<dbReference type="RefSeq" id="WP_380081818.1">
    <property type="nucleotide sequence ID" value="NZ_JBHSWD010000001.1"/>
</dbReference>
<accession>A0ABW1YC70</accession>